<dbReference type="GeneID" id="30146395"/>
<dbReference type="InterPro" id="IPR011032">
    <property type="entry name" value="GroES-like_sf"/>
</dbReference>
<dbReference type="InterPro" id="IPR013149">
    <property type="entry name" value="ADH-like_C"/>
</dbReference>
<dbReference type="SUPFAM" id="SSF50129">
    <property type="entry name" value="GroES-like"/>
    <property type="match status" value="1"/>
</dbReference>
<dbReference type="OrthoDB" id="9992527at2759"/>
<organism evidence="2 3">
    <name type="scientific">Babjeviella inositovora NRRL Y-12698</name>
    <dbReference type="NCBI Taxonomy" id="984486"/>
    <lineage>
        <taxon>Eukaryota</taxon>
        <taxon>Fungi</taxon>
        <taxon>Dikarya</taxon>
        <taxon>Ascomycota</taxon>
        <taxon>Saccharomycotina</taxon>
        <taxon>Pichiomycetes</taxon>
        <taxon>Serinales incertae sedis</taxon>
        <taxon>Babjeviella</taxon>
    </lineage>
</organism>
<dbReference type="CDD" id="cd08249">
    <property type="entry name" value="enoyl_reductase_like"/>
    <property type="match status" value="1"/>
</dbReference>
<accession>A0A1E3QUN1</accession>
<feature type="domain" description="Enoyl reductase (ER)" evidence="1">
    <location>
        <begin position="14"/>
        <end position="366"/>
    </location>
</feature>
<dbReference type="GO" id="GO:0016651">
    <property type="term" value="F:oxidoreductase activity, acting on NAD(P)H"/>
    <property type="evidence" value="ECO:0007669"/>
    <property type="project" value="InterPro"/>
</dbReference>
<gene>
    <name evidence="2" type="ORF">BABINDRAFT_160927</name>
</gene>
<sequence length="368" mass="38884">MSLPTTYRAATISGDKIAVSAVPMPSYDSNSLVVRVRAAAGNPTDWKHITFGLGPQGSIVGCDVAGEVVALGANAARSFKLGDAVFSAIHGSSVLHPENGGFAEYVIIDYKLALRLDGLHVAGADVPFGKIETFEGAASVNVSLFTAGVALTNHLSKGIPAELGNKTIDSPLLIWGGATGVGQMLIQIAKIFGSYESIIVVASQKHDQHLKNLGADIVIDYHDNDCIEQVKAYAKDSIAYAVDCVSEGDSNGMVNMAVSDTRPSIVVSLAGRPLLTPEEVKPNVTFDMVLLYQISGLELPMGGHIFPASPETREAGINFVRWVEPYLARGDIKHIPVKYVPGGLDAVHGLLDDIKNGKVSGEKLVIDI</sequence>
<name>A0A1E3QUN1_9ASCO</name>
<evidence type="ECO:0000313" key="2">
    <source>
        <dbReference type="EMBL" id="ODQ80692.1"/>
    </source>
</evidence>
<dbReference type="Pfam" id="PF08240">
    <property type="entry name" value="ADH_N"/>
    <property type="match status" value="1"/>
</dbReference>
<dbReference type="Proteomes" id="UP000094336">
    <property type="component" value="Unassembled WGS sequence"/>
</dbReference>
<evidence type="ECO:0000313" key="3">
    <source>
        <dbReference type="Proteomes" id="UP000094336"/>
    </source>
</evidence>
<reference evidence="3" key="1">
    <citation type="submission" date="2016-05" db="EMBL/GenBank/DDBJ databases">
        <title>Comparative genomics of biotechnologically important yeasts.</title>
        <authorList>
            <consortium name="DOE Joint Genome Institute"/>
            <person name="Riley R."/>
            <person name="Haridas S."/>
            <person name="Wolfe K.H."/>
            <person name="Lopes M.R."/>
            <person name="Hittinger C.T."/>
            <person name="Goker M."/>
            <person name="Salamov A."/>
            <person name="Wisecaver J."/>
            <person name="Long T.M."/>
            <person name="Aerts A.L."/>
            <person name="Barry K."/>
            <person name="Choi C."/>
            <person name="Clum A."/>
            <person name="Coughlan A.Y."/>
            <person name="Deshpande S."/>
            <person name="Douglass A.P."/>
            <person name="Hanson S.J."/>
            <person name="Klenk H.-P."/>
            <person name="Labutti K."/>
            <person name="Lapidus A."/>
            <person name="Lindquist E."/>
            <person name="Lipzen A."/>
            <person name="Meier-Kolthoff J.P."/>
            <person name="Ohm R.A."/>
            <person name="Otillar R.P."/>
            <person name="Pangilinan J."/>
            <person name="Peng Y."/>
            <person name="Rokas A."/>
            <person name="Rosa C.A."/>
            <person name="Scheuner C."/>
            <person name="Sibirny A.A."/>
            <person name="Slot J.C."/>
            <person name="Stielow J.B."/>
            <person name="Sun H."/>
            <person name="Kurtzman C.P."/>
            <person name="Blackwell M."/>
            <person name="Grigoriev I.V."/>
            <person name="Jeffries T.W."/>
        </authorList>
    </citation>
    <scope>NUCLEOTIDE SEQUENCE [LARGE SCALE GENOMIC DNA]</scope>
    <source>
        <strain evidence="3">NRRL Y-12698</strain>
    </source>
</reference>
<dbReference type="InterPro" id="IPR020843">
    <property type="entry name" value="ER"/>
</dbReference>
<dbReference type="Pfam" id="PF00107">
    <property type="entry name" value="ADH_zinc_N"/>
    <property type="match status" value="1"/>
</dbReference>
<dbReference type="EMBL" id="KV454429">
    <property type="protein sequence ID" value="ODQ80692.1"/>
    <property type="molecule type" value="Genomic_DNA"/>
</dbReference>
<dbReference type="PANTHER" id="PTHR45348">
    <property type="entry name" value="HYPOTHETICAL OXIDOREDUCTASE (EUROFUNG)"/>
    <property type="match status" value="1"/>
</dbReference>
<dbReference type="InterPro" id="IPR036291">
    <property type="entry name" value="NAD(P)-bd_dom_sf"/>
</dbReference>
<dbReference type="SUPFAM" id="SSF51735">
    <property type="entry name" value="NAD(P)-binding Rossmann-fold domains"/>
    <property type="match status" value="1"/>
</dbReference>
<dbReference type="RefSeq" id="XP_018986020.1">
    <property type="nucleotide sequence ID" value="XM_019128542.1"/>
</dbReference>
<protein>
    <recommendedName>
        <fullName evidence="1">Enoyl reductase (ER) domain-containing protein</fullName>
    </recommendedName>
</protein>
<dbReference type="SMART" id="SM00829">
    <property type="entry name" value="PKS_ER"/>
    <property type="match status" value="1"/>
</dbReference>
<dbReference type="Gene3D" id="3.90.180.10">
    <property type="entry name" value="Medium-chain alcohol dehydrogenases, catalytic domain"/>
    <property type="match status" value="1"/>
</dbReference>
<dbReference type="AlphaFoldDB" id="A0A1E3QUN1"/>
<dbReference type="Gene3D" id="3.40.50.720">
    <property type="entry name" value="NAD(P)-binding Rossmann-like Domain"/>
    <property type="match status" value="1"/>
</dbReference>
<proteinExistence type="predicted"/>
<dbReference type="STRING" id="984486.A0A1E3QUN1"/>
<keyword evidence="3" id="KW-1185">Reference proteome</keyword>
<evidence type="ECO:0000259" key="1">
    <source>
        <dbReference type="SMART" id="SM00829"/>
    </source>
</evidence>
<dbReference type="InterPro" id="IPR047122">
    <property type="entry name" value="Trans-enoyl_RdTase-like"/>
</dbReference>
<dbReference type="InterPro" id="IPR013154">
    <property type="entry name" value="ADH-like_N"/>
</dbReference>
<dbReference type="PANTHER" id="PTHR45348:SF2">
    <property type="entry name" value="ZINC-TYPE ALCOHOL DEHYDROGENASE-LIKE PROTEIN C2E1P3.01"/>
    <property type="match status" value="1"/>
</dbReference>